<dbReference type="AlphaFoldDB" id="A0A4Z1IXD7"/>
<evidence type="ECO:0000313" key="2">
    <source>
        <dbReference type="Proteomes" id="UP000297229"/>
    </source>
</evidence>
<keyword evidence="2" id="KW-1185">Reference proteome</keyword>
<comment type="caution">
    <text evidence="1">The sequence shown here is derived from an EMBL/GenBank/DDBJ whole genome shotgun (WGS) entry which is preliminary data.</text>
</comment>
<gene>
    <name evidence="1" type="ORF">BELL_1056g00030</name>
</gene>
<sequence>MELSFIKHRWPKQYAYVKHEFSLGIADGLEMNQTKGACLLDEIVWDPIKHKTKRSLEQEWAFNECVKLMLFLGTKWKETSG</sequence>
<proteinExistence type="predicted"/>
<name>A0A4Z1IXD7_9HELO</name>
<protein>
    <submittedName>
        <fullName evidence="1">Uncharacterized protein</fullName>
    </submittedName>
</protein>
<organism evidence="1 2">
    <name type="scientific">Botrytis elliptica</name>
    <dbReference type="NCBI Taxonomy" id="278938"/>
    <lineage>
        <taxon>Eukaryota</taxon>
        <taxon>Fungi</taxon>
        <taxon>Dikarya</taxon>
        <taxon>Ascomycota</taxon>
        <taxon>Pezizomycotina</taxon>
        <taxon>Leotiomycetes</taxon>
        <taxon>Helotiales</taxon>
        <taxon>Sclerotiniaceae</taxon>
        <taxon>Botrytis</taxon>
    </lineage>
</organism>
<dbReference type="EMBL" id="PQXM01001054">
    <property type="protein sequence ID" value="TGO63990.1"/>
    <property type="molecule type" value="Genomic_DNA"/>
</dbReference>
<accession>A0A4Z1IXD7</accession>
<reference evidence="1 2" key="1">
    <citation type="submission" date="2017-12" db="EMBL/GenBank/DDBJ databases">
        <title>Comparative genomics of Botrytis spp.</title>
        <authorList>
            <person name="Valero-Jimenez C.A."/>
            <person name="Tapia P."/>
            <person name="Veloso J."/>
            <person name="Silva-Moreno E."/>
            <person name="Staats M."/>
            <person name="Valdes J.H."/>
            <person name="Van Kan J.A.L."/>
        </authorList>
    </citation>
    <scope>NUCLEOTIDE SEQUENCE [LARGE SCALE GENOMIC DNA]</scope>
    <source>
        <strain evidence="1 2">Be9601</strain>
    </source>
</reference>
<dbReference type="Proteomes" id="UP000297229">
    <property type="component" value="Unassembled WGS sequence"/>
</dbReference>
<evidence type="ECO:0000313" key="1">
    <source>
        <dbReference type="EMBL" id="TGO63990.1"/>
    </source>
</evidence>